<gene>
    <name evidence="6" type="ORF">MiSe_36800</name>
</gene>
<comment type="caution">
    <text evidence="6">The sequence shown here is derived from an EMBL/GenBank/DDBJ whole genome shotgun (WGS) entry which is preliminary data.</text>
</comment>
<organism evidence="6 7">
    <name type="scientific">Microseira wollei NIES-4236</name>
    <dbReference type="NCBI Taxonomy" id="2530354"/>
    <lineage>
        <taxon>Bacteria</taxon>
        <taxon>Bacillati</taxon>
        <taxon>Cyanobacteriota</taxon>
        <taxon>Cyanophyceae</taxon>
        <taxon>Oscillatoriophycideae</taxon>
        <taxon>Aerosakkonematales</taxon>
        <taxon>Aerosakkonemataceae</taxon>
        <taxon>Microseira</taxon>
    </lineage>
</organism>
<dbReference type="GO" id="GO:0003677">
    <property type="term" value="F:DNA binding"/>
    <property type="evidence" value="ECO:0007669"/>
    <property type="project" value="UniProtKB-UniRule"/>
</dbReference>
<dbReference type="PRINTS" id="PR00455">
    <property type="entry name" value="HTHTETR"/>
</dbReference>
<evidence type="ECO:0000313" key="7">
    <source>
        <dbReference type="Proteomes" id="UP001050975"/>
    </source>
</evidence>
<evidence type="ECO:0000256" key="4">
    <source>
        <dbReference type="PROSITE-ProRule" id="PRU00335"/>
    </source>
</evidence>
<dbReference type="AlphaFoldDB" id="A0AAV3XFM3"/>
<dbReference type="InterPro" id="IPR011075">
    <property type="entry name" value="TetR_C"/>
</dbReference>
<name>A0AAV3XFM3_9CYAN</name>
<dbReference type="PROSITE" id="PS01081">
    <property type="entry name" value="HTH_TETR_1"/>
    <property type="match status" value="1"/>
</dbReference>
<feature type="domain" description="HTH tetR-type" evidence="5">
    <location>
        <begin position="5"/>
        <end position="65"/>
    </location>
</feature>
<dbReference type="Gene3D" id="1.10.357.10">
    <property type="entry name" value="Tetracycline Repressor, domain 2"/>
    <property type="match status" value="1"/>
</dbReference>
<dbReference type="RefSeq" id="WP_226583532.1">
    <property type="nucleotide sequence ID" value="NZ_BLAY01000054.1"/>
</dbReference>
<proteinExistence type="predicted"/>
<keyword evidence="3" id="KW-0804">Transcription</keyword>
<dbReference type="InterPro" id="IPR001647">
    <property type="entry name" value="HTH_TetR"/>
</dbReference>
<dbReference type="EMBL" id="BLAY01000054">
    <property type="protein sequence ID" value="GET38920.1"/>
    <property type="molecule type" value="Genomic_DNA"/>
</dbReference>
<sequence>MSKASDTRAYIIMKAAELFNQKGFAGSSMADVMKATGLQKGGIYNHFQSKEELAIASFDYAVDLLHQRYRQVLRSSPNSISRLLAFIDAFCEIYDDPPLKGGCPIMNAAIEQDSHQAALHERAIAAMNQWRDFLCKIVARGIDRGEISPRVHPDEIATLTIGTLEGGLMLSQLYGDRIYLQRSAEHLRQYFQQLSN</sequence>
<evidence type="ECO:0000256" key="1">
    <source>
        <dbReference type="ARBA" id="ARBA00023015"/>
    </source>
</evidence>
<keyword evidence="7" id="KW-1185">Reference proteome</keyword>
<dbReference type="PANTHER" id="PTHR47506">
    <property type="entry name" value="TRANSCRIPTIONAL REGULATORY PROTEIN"/>
    <property type="match status" value="1"/>
</dbReference>
<evidence type="ECO:0000256" key="2">
    <source>
        <dbReference type="ARBA" id="ARBA00023125"/>
    </source>
</evidence>
<keyword evidence="1" id="KW-0805">Transcription regulation</keyword>
<dbReference type="Proteomes" id="UP001050975">
    <property type="component" value="Unassembled WGS sequence"/>
</dbReference>
<protein>
    <submittedName>
        <fullName evidence="6">Transcriptional regulator</fullName>
    </submittedName>
</protein>
<evidence type="ECO:0000313" key="6">
    <source>
        <dbReference type="EMBL" id="GET38920.1"/>
    </source>
</evidence>
<evidence type="ECO:0000256" key="3">
    <source>
        <dbReference type="ARBA" id="ARBA00023163"/>
    </source>
</evidence>
<dbReference type="SUPFAM" id="SSF46689">
    <property type="entry name" value="Homeodomain-like"/>
    <property type="match status" value="1"/>
</dbReference>
<dbReference type="SUPFAM" id="SSF48498">
    <property type="entry name" value="Tetracyclin repressor-like, C-terminal domain"/>
    <property type="match status" value="1"/>
</dbReference>
<dbReference type="InterPro" id="IPR009057">
    <property type="entry name" value="Homeodomain-like_sf"/>
</dbReference>
<dbReference type="InterPro" id="IPR023772">
    <property type="entry name" value="DNA-bd_HTH_TetR-type_CS"/>
</dbReference>
<dbReference type="InterPro" id="IPR036271">
    <property type="entry name" value="Tet_transcr_reg_TetR-rel_C_sf"/>
</dbReference>
<feature type="DNA-binding region" description="H-T-H motif" evidence="4">
    <location>
        <begin position="28"/>
        <end position="47"/>
    </location>
</feature>
<dbReference type="PANTHER" id="PTHR47506:SF3">
    <property type="entry name" value="HTH-TYPE TRANSCRIPTIONAL REGULATOR LMRA"/>
    <property type="match status" value="1"/>
</dbReference>
<dbReference type="Pfam" id="PF16925">
    <property type="entry name" value="TetR_C_13"/>
    <property type="match status" value="1"/>
</dbReference>
<dbReference type="Pfam" id="PF00440">
    <property type="entry name" value="TetR_N"/>
    <property type="match status" value="1"/>
</dbReference>
<reference evidence="6" key="1">
    <citation type="submission" date="2019-10" db="EMBL/GenBank/DDBJ databases">
        <title>Draft genome sequece of Microseira wollei NIES-4236.</title>
        <authorList>
            <person name="Yamaguchi H."/>
            <person name="Suzuki S."/>
            <person name="Kawachi M."/>
        </authorList>
    </citation>
    <scope>NUCLEOTIDE SEQUENCE</scope>
    <source>
        <strain evidence="6">NIES-4236</strain>
    </source>
</reference>
<dbReference type="PROSITE" id="PS50977">
    <property type="entry name" value="HTH_TETR_2"/>
    <property type="match status" value="1"/>
</dbReference>
<keyword evidence="2 4" id="KW-0238">DNA-binding</keyword>
<accession>A0AAV3XFM3</accession>
<evidence type="ECO:0000259" key="5">
    <source>
        <dbReference type="PROSITE" id="PS50977"/>
    </source>
</evidence>